<name>A0A1T5DL66_9BACT</name>
<proteinExistence type="predicted"/>
<evidence type="ECO:0000313" key="1">
    <source>
        <dbReference type="EMBL" id="SKB72280.1"/>
    </source>
</evidence>
<organism evidence="1 2">
    <name type="scientific">Dyadobacter psychrophilus</name>
    <dbReference type="NCBI Taxonomy" id="651661"/>
    <lineage>
        <taxon>Bacteria</taxon>
        <taxon>Pseudomonadati</taxon>
        <taxon>Bacteroidota</taxon>
        <taxon>Cytophagia</taxon>
        <taxon>Cytophagales</taxon>
        <taxon>Spirosomataceae</taxon>
        <taxon>Dyadobacter</taxon>
    </lineage>
</organism>
<sequence>MMQEQHLFEYAVIRVVPRVEREEFVNVGVILFCPSKRFLECVFELNAPKLRALSDGLDLDEVGAYLNALKLICVGKKEGGTIAALPPASRFRWLTATRSTVVQSSKVHPGFCQDPDLSLSKLFNHLVK</sequence>
<gene>
    <name evidence="1" type="ORF">SAMN05660293_01696</name>
</gene>
<evidence type="ECO:0000313" key="2">
    <source>
        <dbReference type="Proteomes" id="UP000190897"/>
    </source>
</evidence>
<dbReference type="STRING" id="651661.SAMN05660293_01696"/>
<dbReference type="InterPro" id="IPR021398">
    <property type="entry name" value="DUF3037"/>
</dbReference>
<evidence type="ECO:0008006" key="3">
    <source>
        <dbReference type="Google" id="ProtNLM"/>
    </source>
</evidence>
<dbReference type="Pfam" id="PF11236">
    <property type="entry name" value="DUF3037"/>
    <property type="match status" value="1"/>
</dbReference>
<dbReference type="EMBL" id="FUZA01000002">
    <property type="protein sequence ID" value="SKB72280.1"/>
    <property type="molecule type" value="Genomic_DNA"/>
</dbReference>
<protein>
    <recommendedName>
        <fullName evidence="3">DUF3037 domain-containing protein</fullName>
    </recommendedName>
</protein>
<accession>A0A1T5DL66</accession>
<reference evidence="2" key="1">
    <citation type="submission" date="2017-02" db="EMBL/GenBank/DDBJ databases">
        <authorList>
            <person name="Varghese N."/>
            <person name="Submissions S."/>
        </authorList>
    </citation>
    <scope>NUCLEOTIDE SEQUENCE [LARGE SCALE GENOMIC DNA]</scope>
    <source>
        <strain evidence="2">DSM 22270</strain>
    </source>
</reference>
<dbReference type="AlphaFoldDB" id="A0A1T5DL66"/>
<dbReference type="Proteomes" id="UP000190897">
    <property type="component" value="Unassembled WGS sequence"/>
</dbReference>
<keyword evidence="2" id="KW-1185">Reference proteome</keyword>